<feature type="transmembrane region" description="Helical" evidence="10">
    <location>
        <begin position="174"/>
        <end position="194"/>
    </location>
</feature>
<feature type="transmembrane region" description="Helical" evidence="10">
    <location>
        <begin position="323"/>
        <end position="349"/>
    </location>
</feature>
<dbReference type="Proteomes" id="UP000477488">
    <property type="component" value="Unassembled WGS sequence"/>
</dbReference>
<keyword evidence="6 10" id="KW-0812">Transmembrane</keyword>
<feature type="transmembrane region" description="Helical" evidence="10">
    <location>
        <begin position="103"/>
        <end position="125"/>
    </location>
</feature>
<evidence type="ECO:0000313" key="11">
    <source>
        <dbReference type="EMBL" id="MSS26862.1"/>
    </source>
</evidence>
<dbReference type="PIRSF" id="PIRSF006603">
    <property type="entry name" value="DinF"/>
    <property type="match status" value="1"/>
</dbReference>
<dbReference type="InterPro" id="IPR048279">
    <property type="entry name" value="MdtK-like"/>
</dbReference>
<protein>
    <recommendedName>
        <fullName evidence="3">Multidrug export protein MepA</fullName>
    </recommendedName>
</protein>
<evidence type="ECO:0000256" key="9">
    <source>
        <dbReference type="ARBA" id="ARBA00023251"/>
    </source>
</evidence>
<evidence type="ECO:0000256" key="10">
    <source>
        <dbReference type="SAM" id="Phobius"/>
    </source>
</evidence>
<dbReference type="PANTHER" id="PTHR43823:SF3">
    <property type="entry name" value="MULTIDRUG EXPORT PROTEIN MEPA"/>
    <property type="match status" value="1"/>
</dbReference>
<evidence type="ECO:0000256" key="5">
    <source>
        <dbReference type="ARBA" id="ARBA00022475"/>
    </source>
</evidence>
<dbReference type="AlphaFoldDB" id="A0A6L5XID8"/>
<comment type="caution">
    <text evidence="11">The sequence shown here is derived from an EMBL/GenBank/DDBJ whole genome shotgun (WGS) entry which is preliminary data.</text>
</comment>
<reference evidence="11 12" key="1">
    <citation type="submission" date="2019-09" db="EMBL/GenBank/DDBJ databases">
        <title>In-depth cultivation of the pig gut microbiome towards novel bacterial diversity and tailored functional studies.</title>
        <authorList>
            <person name="Wylensek D."/>
            <person name="Hitch T.C.A."/>
            <person name="Clavel T."/>
        </authorList>
    </citation>
    <scope>NUCLEOTIDE SEQUENCE [LARGE SCALE GENOMIC DNA]</scope>
    <source>
        <strain evidence="11 12">PG-178-WT-4</strain>
    </source>
</reference>
<name>A0A6L5XID8_9BACT</name>
<comment type="subcellular location">
    <subcellularLocation>
        <location evidence="1">Cell membrane</location>
        <topology evidence="1">Multi-pass membrane protein</topology>
    </subcellularLocation>
</comment>
<feature type="transmembrane region" description="Helical" evidence="10">
    <location>
        <begin position="28"/>
        <end position="51"/>
    </location>
</feature>
<dbReference type="Pfam" id="PF01554">
    <property type="entry name" value="MatE"/>
    <property type="match status" value="2"/>
</dbReference>
<dbReference type="PANTHER" id="PTHR43823">
    <property type="entry name" value="SPORULATION PROTEIN YKVU"/>
    <property type="match status" value="1"/>
</dbReference>
<evidence type="ECO:0000256" key="3">
    <source>
        <dbReference type="ARBA" id="ARBA00022106"/>
    </source>
</evidence>
<dbReference type="EMBL" id="VUMH01000002">
    <property type="protein sequence ID" value="MSS26862.1"/>
    <property type="molecule type" value="Genomic_DNA"/>
</dbReference>
<feature type="transmembrane region" description="Helical" evidence="10">
    <location>
        <begin position="290"/>
        <end position="311"/>
    </location>
</feature>
<keyword evidence="4" id="KW-0813">Transport</keyword>
<feature type="transmembrane region" description="Helical" evidence="10">
    <location>
        <begin position="245"/>
        <end position="270"/>
    </location>
</feature>
<dbReference type="GO" id="GO:0046677">
    <property type="term" value="P:response to antibiotic"/>
    <property type="evidence" value="ECO:0007669"/>
    <property type="project" value="UniProtKB-KW"/>
</dbReference>
<evidence type="ECO:0000256" key="2">
    <source>
        <dbReference type="ARBA" id="ARBA00008417"/>
    </source>
</evidence>
<evidence type="ECO:0000256" key="8">
    <source>
        <dbReference type="ARBA" id="ARBA00023136"/>
    </source>
</evidence>
<dbReference type="InterPro" id="IPR045070">
    <property type="entry name" value="MATE_MepA-like"/>
</dbReference>
<feature type="transmembrane region" description="Helical" evidence="10">
    <location>
        <begin position="71"/>
        <end position="91"/>
    </location>
</feature>
<keyword evidence="5" id="KW-1003">Cell membrane</keyword>
<feature type="transmembrane region" description="Helical" evidence="10">
    <location>
        <begin position="397"/>
        <end position="419"/>
    </location>
</feature>
<keyword evidence="7 10" id="KW-1133">Transmembrane helix</keyword>
<evidence type="ECO:0000256" key="1">
    <source>
        <dbReference type="ARBA" id="ARBA00004651"/>
    </source>
</evidence>
<dbReference type="CDD" id="cd13143">
    <property type="entry name" value="MATE_MepA_like"/>
    <property type="match status" value="1"/>
</dbReference>
<feature type="transmembrane region" description="Helical" evidence="10">
    <location>
        <begin position="369"/>
        <end position="390"/>
    </location>
</feature>
<dbReference type="GO" id="GO:0015297">
    <property type="term" value="F:antiporter activity"/>
    <property type="evidence" value="ECO:0007669"/>
    <property type="project" value="InterPro"/>
</dbReference>
<keyword evidence="8 10" id="KW-0472">Membrane</keyword>
<comment type="similarity">
    <text evidence="2">Belongs to the multi antimicrobial extrusion (MATE) (TC 2.A.66.1) family. MepA subfamily.</text>
</comment>
<accession>A0A6L5XID8</accession>
<evidence type="ECO:0000256" key="4">
    <source>
        <dbReference type="ARBA" id="ARBA00022448"/>
    </source>
</evidence>
<proteinExistence type="inferred from homology"/>
<evidence type="ECO:0000256" key="6">
    <source>
        <dbReference type="ARBA" id="ARBA00022692"/>
    </source>
</evidence>
<dbReference type="GO" id="GO:0042910">
    <property type="term" value="F:xenobiotic transmembrane transporter activity"/>
    <property type="evidence" value="ECO:0007669"/>
    <property type="project" value="InterPro"/>
</dbReference>
<organism evidence="11 12">
    <name type="scientific">Desulfovibrio porci</name>
    <dbReference type="NCBI Taxonomy" id="2605782"/>
    <lineage>
        <taxon>Bacteria</taxon>
        <taxon>Pseudomonadati</taxon>
        <taxon>Thermodesulfobacteriota</taxon>
        <taxon>Desulfovibrionia</taxon>
        <taxon>Desulfovibrionales</taxon>
        <taxon>Desulfovibrionaceae</taxon>
        <taxon>Desulfovibrio</taxon>
    </lineage>
</organism>
<sequence>MPTSTATSTREPVNALDRVSGLLSLLRFAFPTMVMMVFNGLYTIVDVIFVARFVNTDALSAINIINPAMGVLWGLSTMLGTGGSALIARKMGEGDNAGARRNFTLLILTGLLLGLFFSCLGLLFLDRIIRALGATDLLAPYCRTYFGALLLFTPAALLLALFAILFVTAGKPALNMALIIASGLTNIALDYIFIVPLGMGVAGAALATGIAFLIPPLGGLCFFLRSKGPLHFTRPGMRLSEFGGVCFNGSSEMIAQLSISVTTFLFNITMLRLAGEAGVAALTIMAYSEYFLVTLFLGFSMGVSPVISYNYGSGNHARQRRILRSCLLFISVSSVLVFSAAMLGASRLIGIFAPPDSRVFVLADQGFHIFAFSFLFCGYGIFASSLFTALSNGKISAIVAFLRTFALIAIFLLVLPKFFGLNGVWLAAPLAEALAALAAAVFVWRWRGNYHYL</sequence>
<dbReference type="InterPro" id="IPR051327">
    <property type="entry name" value="MATE_MepA_subfamily"/>
</dbReference>
<evidence type="ECO:0000256" key="7">
    <source>
        <dbReference type="ARBA" id="ARBA00022989"/>
    </source>
</evidence>
<feature type="transmembrane region" description="Helical" evidence="10">
    <location>
        <begin position="145"/>
        <end position="167"/>
    </location>
</feature>
<feature type="transmembrane region" description="Helical" evidence="10">
    <location>
        <begin position="200"/>
        <end position="224"/>
    </location>
</feature>
<dbReference type="InterPro" id="IPR002528">
    <property type="entry name" value="MATE_fam"/>
</dbReference>
<feature type="transmembrane region" description="Helical" evidence="10">
    <location>
        <begin position="425"/>
        <end position="444"/>
    </location>
</feature>
<keyword evidence="9" id="KW-0046">Antibiotic resistance</keyword>
<keyword evidence="12" id="KW-1185">Reference proteome</keyword>
<dbReference type="RefSeq" id="WP_154508727.1">
    <property type="nucleotide sequence ID" value="NZ_VUMH01000002.1"/>
</dbReference>
<evidence type="ECO:0000313" key="12">
    <source>
        <dbReference type="Proteomes" id="UP000477488"/>
    </source>
</evidence>
<dbReference type="GO" id="GO:0005886">
    <property type="term" value="C:plasma membrane"/>
    <property type="evidence" value="ECO:0007669"/>
    <property type="project" value="UniProtKB-SubCell"/>
</dbReference>
<gene>
    <name evidence="11" type="ORF">FYJ44_02145</name>
</gene>